<feature type="compositionally biased region" description="Polar residues" evidence="4">
    <location>
        <begin position="153"/>
        <end position="165"/>
    </location>
</feature>
<feature type="compositionally biased region" description="Polar residues" evidence="4">
    <location>
        <begin position="108"/>
        <end position="121"/>
    </location>
</feature>
<feature type="compositionally biased region" description="Basic and acidic residues" evidence="4">
    <location>
        <begin position="550"/>
        <end position="570"/>
    </location>
</feature>
<evidence type="ECO:0000256" key="1">
    <source>
        <dbReference type="ARBA" id="ARBA00009574"/>
    </source>
</evidence>
<feature type="compositionally biased region" description="Low complexity" evidence="4">
    <location>
        <begin position="537"/>
        <end position="546"/>
    </location>
</feature>
<dbReference type="Pfam" id="PF10186">
    <property type="entry name" value="ATG14"/>
    <property type="match status" value="2"/>
</dbReference>
<gene>
    <name evidence="5" type="ORF">QCA50_011923</name>
</gene>
<dbReference type="GO" id="GO:0035493">
    <property type="term" value="P:SNARE complex assembly"/>
    <property type="evidence" value="ECO:0007669"/>
    <property type="project" value="TreeGrafter"/>
</dbReference>
<dbReference type="EMBL" id="JASBNA010000022">
    <property type="protein sequence ID" value="KAK7685086.1"/>
    <property type="molecule type" value="Genomic_DNA"/>
</dbReference>
<evidence type="ECO:0000256" key="2">
    <source>
        <dbReference type="ARBA" id="ARBA00013807"/>
    </source>
</evidence>
<feature type="region of interest" description="Disordered" evidence="4">
    <location>
        <begin position="383"/>
        <end position="431"/>
    </location>
</feature>
<dbReference type="PANTHER" id="PTHR15157">
    <property type="entry name" value="UV RADIATION RESISTANCE-ASSOCIATED GENE PROTEIN"/>
    <property type="match status" value="1"/>
</dbReference>
<name>A0AAW0FW11_9APHY</name>
<proteinExistence type="inferred from homology"/>
<feature type="region of interest" description="Disordered" evidence="4">
    <location>
        <begin position="108"/>
        <end position="221"/>
    </location>
</feature>
<dbReference type="GO" id="GO:0000323">
    <property type="term" value="C:lytic vacuole"/>
    <property type="evidence" value="ECO:0007669"/>
    <property type="project" value="TreeGrafter"/>
</dbReference>
<feature type="compositionally biased region" description="Low complexity" evidence="4">
    <location>
        <begin position="124"/>
        <end position="148"/>
    </location>
</feature>
<evidence type="ECO:0000256" key="3">
    <source>
        <dbReference type="ARBA" id="ARBA00023054"/>
    </source>
</evidence>
<accession>A0AAW0FW11</accession>
<keyword evidence="6" id="KW-1185">Reference proteome</keyword>
<dbReference type="PANTHER" id="PTHR15157:SF5">
    <property type="entry name" value="UV RADIATION RESISTANCE-ASSOCIATED GENE PROTEIN"/>
    <property type="match status" value="1"/>
</dbReference>
<dbReference type="GO" id="GO:0005768">
    <property type="term" value="C:endosome"/>
    <property type="evidence" value="ECO:0007669"/>
    <property type="project" value="TreeGrafter"/>
</dbReference>
<feature type="region of interest" description="Disordered" evidence="4">
    <location>
        <begin position="529"/>
        <end position="570"/>
    </location>
</feature>
<reference evidence="5 6" key="1">
    <citation type="submission" date="2022-09" db="EMBL/GenBank/DDBJ databases">
        <authorList>
            <person name="Palmer J.M."/>
        </authorList>
    </citation>
    <scope>NUCLEOTIDE SEQUENCE [LARGE SCALE GENOMIC DNA]</scope>
    <source>
        <strain evidence="5 6">DSM 7382</strain>
    </source>
</reference>
<comment type="similarity">
    <text evidence="1">Belongs to the ATG14 family.</text>
</comment>
<dbReference type="Proteomes" id="UP001385951">
    <property type="component" value="Unassembled WGS sequence"/>
</dbReference>
<dbReference type="GO" id="GO:0032991">
    <property type="term" value="C:protein-containing complex"/>
    <property type="evidence" value="ECO:0007669"/>
    <property type="project" value="UniProtKB-ARBA"/>
</dbReference>
<dbReference type="AlphaFoldDB" id="A0AAW0FW11"/>
<evidence type="ECO:0000313" key="6">
    <source>
        <dbReference type="Proteomes" id="UP001385951"/>
    </source>
</evidence>
<protein>
    <recommendedName>
        <fullName evidence="2">Autophagy-related protein 14</fullName>
    </recommendedName>
</protein>
<sequence>MECAVCEQKQRQFYCQDCLKQHLLSFRLQSPHLAQERDAAITAANKSLSTVIEPARLRRAQLRECEERVREVWEGLEAVRKDNDRLNSRIRTLRETLSTRRRNLAIASTTLIPQSTQSSSILMPRSHPSSVSPPSMSTSPSTPSKLSPLANRRLSSNARHPSSQILPIPIATPSTSTPRSISTPPSTSPQTRAPQLTRPVSQPQTAPGTPPPPASLVPGDPYLTQQIAEGESNLLHLSDTIARARNGLVQELVEVFSVVEVGGRPPVGGKAGTKGEWTIGGLVLPVPGDIRRYPPDHINAVLTHTIHFVSLLAFYLGIKLPFEVVWSRSGVSPGSSLGASSEGESSPRGGAYGLLGVGTPWIGAIRGGEGGGWARWSTKHPLHVSASSAPPQPSSSSPSSPTTTLSKVSSKSTSPSSPQQDTDSNPIDLADSMYFPSSSTSPYTGSTSAAGTSFTTALAMLLYDVCYLAYTQAVDIPLAQAGEVLGNLWNVCCSPELGRKSHSTHPHIPYPTPPSFPLDFAQLLQATTSNPSRANARVRGLSGTGSRSRRSSEGGKEVRRKGGERRNREDVIVEEDGWDLV</sequence>
<feature type="compositionally biased region" description="Low complexity" evidence="4">
    <location>
        <begin position="167"/>
        <end position="207"/>
    </location>
</feature>
<organism evidence="5 6">
    <name type="scientific">Cerrena zonata</name>
    <dbReference type="NCBI Taxonomy" id="2478898"/>
    <lineage>
        <taxon>Eukaryota</taxon>
        <taxon>Fungi</taxon>
        <taxon>Dikarya</taxon>
        <taxon>Basidiomycota</taxon>
        <taxon>Agaricomycotina</taxon>
        <taxon>Agaricomycetes</taxon>
        <taxon>Polyporales</taxon>
        <taxon>Cerrenaceae</taxon>
        <taxon>Cerrena</taxon>
    </lineage>
</organism>
<comment type="caution">
    <text evidence="5">The sequence shown here is derived from an EMBL/GenBank/DDBJ whole genome shotgun (WGS) entry which is preliminary data.</text>
</comment>
<evidence type="ECO:0000313" key="5">
    <source>
        <dbReference type="EMBL" id="KAK7685086.1"/>
    </source>
</evidence>
<dbReference type="InterPro" id="IPR018791">
    <property type="entry name" value="UV_resistance/autophagy_Atg14"/>
</dbReference>
<keyword evidence="3" id="KW-0175">Coiled coil</keyword>
<feature type="compositionally biased region" description="Low complexity" evidence="4">
    <location>
        <begin position="384"/>
        <end position="424"/>
    </location>
</feature>
<evidence type="ECO:0000256" key="4">
    <source>
        <dbReference type="SAM" id="MobiDB-lite"/>
    </source>
</evidence>
<dbReference type="GO" id="GO:0000149">
    <property type="term" value="F:SNARE binding"/>
    <property type="evidence" value="ECO:0007669"/>
    <property type="project" value="TreeGrafter"/>
</dbReference>